<keyword evidence="3" id="KW-1185">Reference proteome</keyword>
<dbReference type="RefSeq" id="WP_320510304.1">
    <property type="nucleotide sequence ID" value="NZ_JAXCLW010000008.1"/>
</dbReference>
<dbReference type="InterPro" id="IPR014030">
    <property type="entry name" value="Ketoacyl_synth_N"/>
</dbReference>
<proteinExistence type="predicted"/>
<reference evidence="2 3" key="1">
    <citation type="journal article" date="2016" name="Antonie Van Leeuwenhoek">
        <title>Dongia soli sp. nov., isolated from soil from Dokdo, Korea.</title>
        <authorList>
            <person name="Kim D.U."/>
            <person name="Lee H."/>
            <person name="Kim H."/>
            <person name="Kim S.G."/>
            <person name="Ka J.O."/>
        </authorList>
    </citation>
    <scope>NUCLEOTIDE SEQUENCE [LARGE SCALE GENOMIC DNA]</scope>
    <source>
        <strain evidence="2 3">D78</strain>
    </source>
</reference>
<dbReference type="Proteomes" id="UP001279642">
    <property type="component" value="Unassembled WGS sequence"/>
</dbReference>
<feature type="domain" description="Beta-ketoacyl synthase-like N-terminal" evidence="1">
    <location>
        <begin position="26"/>
        <end position="247"/>
    </location>
</feature>
<evidence type="ECO:0000259" key="1">
    <source>
        <dbReference type="Pfam" id="PF13723"/>
    </source>
</evidence>
<evidence type="ECO:0000313" key="2">
    <source>
        <dbReference type="EMBL" id="MDY0885230.1"/>
    </source>
</evidence>
<dbReference type="EMBL" id="JAXCLW010000008">
    <property type="protein sequence ID" value="MDY0885230.1"/>
    <property type="molecule type" value="Genomic_DNA"/>
</dbReference>
<dbReference type="Pfam" id="PF13723">
    <property type="entry name" value="Ketoacyl-synt_2"/>
    <property type="match status" value="1"/>
</dbReference>
<accession>A0ABU5EIA7</accession>
<organism evidence="2 3">
    <name type="scientific">Dongia soli</name>
    <dbReference type="NCBI Taxonomy" id="600628"/>
    <lineage>
        <taxon>Bacteria</taxon>
        <taxon>Pseudomonadati</taxon>
        <taxon>Pseudomonadota</taxon>
        <taxon>Alphaproteobacteria</taxon>
        <taxon>Rhodospirillales</taxon>
        <taxon>Dongiaceae</taxon>
        <taxon>Dongia</taxon>
    </lineage>
</organism>
<comment type="caution">
    <text evidence="2">The sequence shown here is derived from an EMBL/GenBank/DDBJ whole genome shotgun (WGS) entry which is preliminary data.</text>
</comment>
<protein>
    <submittedName>
        <fullName evidence="2">Beta-ketoacyl synthase chain length factor</fullName>
    </submittedName>
</protein>
<evidence type="ECO:0000313" key="3">
    <source>
        <dbReference type="Proteomes" id="UP001279642"/>
    </source>
</evidence>
<gene>
    <name evidence="2" type="ORF">SMD27_20480</name>
</gene>
<name>A0ABU5EIA7_9PROT</name>
<sequence>MMQQELPIFVEDWFAWAPGLETRADWRAWAGVPGGGEPRDGEGLGTLPMMLRRRIDTFGQKVIGAALACDSIQTTRYIFASRHGEFPRTLRILGNLAQQQPPSPADFSLSIHHALAGLLSIHTGNKAGHTTISAGRDTFGFAMLEAAANLAANPDEAVLLVCYEEPLAGDYQRFQEKPEAGAPLVVALKLSRQPVGDALHISAAATESTPSRNHAVESNAIEDFLKFFLSGCDTASSTGERMRWRWQRAA</sequence>